<dbReference type="SUPFAM" id="SSF75005">
    <property type="entry name" value="Arabinanase/levansucrase/invertase"/>
    <property type="match status" value="1"/>
</dbReference>
<dbReference type="PANTHER" id="PTHR43772">
    <property type="entry name" value="ENDO-1,4-BETA-XYLANASE"/>
    <property type="match status" value="1"/>
</dbReference>
<feature type="region of interest" description="Disordered" evidence="9">
    <location>
        <begin position="29"/>
        <end position="126"/>
    </location>
</feature>
<dbReference type="CDD" id="cd18618">
    <property type="entry name" value="GH43_Xsa43E-like"/>
    <property type="match status" value="1"/>
</dbReference>
<dbReference type="InterPro" id="IPR023296">
    <property type="entry name" value="Glyco_hydro_beta-prop_sf"/>
</dbReference>
<dbReference type="Proteomes" id="UP000075502">
    <property type="component" value="Unassembled WGS sequence"/>
</dbReference>
<feature type="active site" description="Proton acceptor" evidence="6">
    <location>
        <position position="151"/>
    </location>
</feature>
<dbReference type="InterPro" id="IPR006710">
    <property type="entry name" value="Glyco_hydro_43"/>
</dbReference>
<dbReference type="EMBL" id="JEME01002238">
    <property type="protein sequence ID" value="KYG04903.1"/>
    <property type="molecule type" value="Genomic_DNA"/>
</dbReference>
<dbReference type="Pfam" id="PF04616">
    <property type="entry name" value="Glyco_hydro_43"/>
    <property type="match status" value="1"/>
</dbReference>
<keyword evidence="5 8" id="KW-0326">Glycosidase</keyword>
<name>A0A150TJL7_SORCE</name>
<evidence type="ECO:0000256" key="6">
    <source>
        <dbReference type="PIRSR" id="PIRSR606710-1"/>
    </source>
</evidence>
<evidence type="ECO:0000256" key="1">
    <source>
        <dbReference type="ARBA" id="ARBA00009865"/>
    </source>
</evidence>
<keyword evidence="4" id="KW-0119">Carbohydrate metabolism</keyword>
<feature type="active site" description="Proton donor" evidence="6">
    <location>
        <position position="338"/>
    </location>
</feature>
<feature type="site" description="Important for catalytic activity, responsible for pKa modulation of the active site Glu and correct orientation of both the proton donor and substrate" evidence="7">
    <location>
        <position position="272"/>
    </location>
</feature>
<evidence type="ECO:0000256" key="2">
    <source>
        <dbReference type="ARBA" id="ARBA00022651"/>
    </source>
</evidence>
<gene>
    <name evidence="10" type="ORF">BE21_44090</name>
</gene>
<comment type="caution">
    <text evidence="10">The sequence shown here is derived from an EMBL/GenBank/DDBJ whole genome shotgun (WGS) entry which is preliminary data.</text>
</comment>
<dbReference type="PANTHER" id="PTHR43772:SF2">
    <property type="entry name" value="PUTATIVE (AFU_ORTHOLOGUE AFUA_2G04480)-RELATED"/>
    <property type="match status" value="1"/>
</dbReference>
<comment type="similarity">
    <text evidence="1 8">Belongs to the glycosyl hydrolase 43 family.</text>
</comment>
<evidence type="ECO:0000256" key="7">
    <source>
        <dbReference type="PIRSR" id="PIRSR606710-2"/>
    </source>
</evidence>
<evidence type="ECO:0000256" key="5">
    <source>
        <dbReference type="ARBA" id="ARBA00023295"/>
    </source>
</evidence>
<feature type="compositionally biased region" description="Gly residues" evidence="9">
    <location>
        <begin position="76"/>
        <end position="99"/>
    </location>
</feature>
<feature type="compositionally biased region" description="Gly residues" evidence="9">
    <location>
        <begin position="37"/>
        <end position="53"/>
    </location>
</feature>
<dbReference type="GO" id="GO:0004553">
    <property type="term" value="F:hydrolase activity, hydrolyzing O-glycosyl compounds"/>
    <property type="evidence" value="ECO:0007669"/>
    <property type="project" value="InterPro"/>
</dbReference>
<reference evidence="10 11" key="1">
    <citation type="submission" date="2014-02" db="EMBL/GenBank/DDBJ databases">
        <title>The small core and large imbalanced accessory genome model reveals a collaborative survival strategy of Sorangium cellulosum strains in nature.</title>
        <authorList>
            <person name="Han K."/>
            <person name="Peng R."/>
            <person name="Blom J."/>
            <person name="Li Y.-Z."/>
        </authorList>
    </citation>
    <scope>NUCLEOTIDE SEQUENCE [LARGE SCALE GENOMIC DNA]</scope>
    <source>
        <strain evidence="10 11">So0007-03</strain>
    </source>
</reference>
<evidence type="ECO:0000313" key="11">
    <source>
        <dbReference type="Proteomes" id="UP000075502"/>
    </source>
</evidence>
<dbReference type="AlphaFoldDB" id="A0A150TJL7"/>
<evidence type="ECO:0000256" key="4">
    <source>
        <dbReference type="ARBA" id="ARBA00023277"/>
    </source>
</evidence>
<keyword evidence="3 8" id="KW-0378">Hydrolase</keyword>
<protein>
    <submittedName>
        <fullName evidence="10">Uncharacterized protein</fullName>
    </submittedName>
</protein>
<dbReference type="InterPro" id="IPR052176">
    <property type="entry name" value="Glycosyl_Hydrlase_43_Enz"/>
</dbReference>
<proteinExistence type="inferred from homology"/>
<accession>A0A150TJL7</accession>
<feature type="compositionally biased region" description="Low complexity" evidence="9">
    <location>
        <begin position="54"/>
        <end position="75"/>
    </location>
</feature>
<keyword evidence="2" id="KW-0858">Xylan degradation</keyword>
<dbReference type="Gene3D" id="2.115.10.20">
    <property type="entry name" value="Glycosyl hydrolase domain, family 43"/>
    <property type="match status" value="1"/>
</dbReference>
<evidence type="ECO:0000256" key="3">
    <source>
        <dbReference type="ARBA" id="ARBA00022801"/>
    </source>
</evidence>
<keyword evidence="2" id="KW-0624">Polysaccharide degradation</keyword>
<evidence type="ECO:0000313" key="10">
    <source>
        <dbReference type="EMBL" id="KYG04903.1"/>
    </source>
</evidence>
<evidence type="ECO:0000256" key="8">
    <source>
        <dbReference type="RuleBase" id="RU361187"/>
    </source>
</evidence>
<dbReference type="GO" id="GO:0045493">
    <property type="term" value="P:xylan catabolic process"/>
    <property type="evidence" value="ECO:0007669"/>
    <property type="project" value="UniProtKB-KW"/>
</dbReference>
<dbReference type="PROSITE" id="PS51257">
    <property type="entry name" value="PROKAR_LIPOPROTEIN"/>
    <property type="match status" value="1"/>
</dbReference>
<sequence>MKRRELSFLGAQSLALVIAGLWLTACDSSGQASSGAGSAGGAGGQAEGAGGQAESGTATTGNTSSVVTTGSSATTGGTGGGTGGTIDPGEGGGGTGGAGGEDDAPPPREFDNPIIKYDAPDPTSGPGDPIFTADAAAMVWNNKVYLYTGHDEQAEGASGYRMFDYRLWTSSDMVRWENEGAVMRYDVFSWARGGESTGNANAGQVVHRDDKDGNPKFYFYAPVEGGQSGYGISIGVAVADKPEGPFKDARGVPLIFLADTQGTAEHSWRNLDPTVLVDDDGRVYMYWGNGVLYWVELEQDMIHLKGETYTTDGSGKVQNRSLGSAQIHVLKDIPSYTEAPFLSKHGSLYYLTYASGFPETISYATSTSPEGPWQHRGVILDRVPNSDTIHQSLFDFKGVSYLTYHNAGLPTGGSYRRSTCVDRAYFNDDGTIKKIVPTHR</sequence>
<organism evidence="10 11">
    <name type="scientific">Sorangium cellulosum</name>
    <name type="common">Polyangium cellulosum</name>
    <dbReference type="NCBI Taxonomy" id="56"/>
    <lineage>
        <taxon>Bacteria</taxon>
        <taxon>Pseudomonadati</taxon>
        <taxon>Myxococcota</taxon>
        <taxon>Polyangia</taxon>
        <taxon>Polyangiales</taxon>
        <taxon>Polyangiaceae</taxon>
        <taxon>Sorangium</taxon>
    </lineage>
</organism>
<evidence type="ECO:0000256" key="9">
    <source>
        <dbReference type="SAM" id="MobiDB-lite"/>
    </source>
</evidence>